<dbReference type="Proteomes" id="UP000503399">
    <property type="component" value="Chromosome"/>
</dbReference>
<evidence type="ECO:0000313" key="5">
    <source>
        <dbReference type="Proteomes" id="UP000503399"/>
    </source>
</evidence>
<reference evidence="4 5" key="1">
    <citation type="submission" date="2020-02" db="EMBL/GenBank/DDBJ databases">
        <authorList>
            <person name="Hogendoorn C."/>
        </authorList>
    </citation>
    <scope>NUCLEOTIDE SEQUENCE [LARGE SCALE GENOMIC DNA]</scope>
    <source>
        <strain evidence="4">R501</strain>
    </source>
</reference>
<name>A0A6F8ZC39_9FIRM</name>
<protein>
    <recommendedName>
        <fullName evidence="3">PepSY domain-containing protein</fullName>
    </recommendedName>
</protein>
<accession>A0A6F8ZC39</accession>
<gene>
    <name evidence="4" type="ORF">R50_0090</name>
</gene>
<keyword evidence="5" id="KW-1185">Reference proteome</keyword>
<evidence type="ECO:0000313" key="4">
    <source>
        <dbReference type="EMBL" id="CAB1127596.1"/>
    </source>
</evidence>
<proteinExistence type="predicted"/>
<dbReference type="AlphaFoldDB" id="A0A6F8ZC39"/>
<feature type="region of interest" description="Disordered" evidence="1">
    <location>
        <begin position="197"/>
        <end position="230"/>
    </location>
</feature>
<feature type="signal peptide" evidence="2">
    <location>
        <begin position="1"/>
        <end position="19"/>
    </location>
</feature>
<evidence type="ECO:0000259" key="3">
    <source>
        <dbReference type="Pfam" id="PF03413"/>
    </source>
</evidence>
<feature type="chain" id="PRO_5026033700" description="PepSY domain-containing protein" evidence="2">
    <location>
        <begin position="20"/>
        <end position="281"/>
    </location>
</feature>
<dbReference type="InterPro" id="IPR025711">
    <property type="entry name" value="PepSY"/>
</dbReference>
<evidence type="ECO:0000256" key="1">
    <source>
        <dbReference type="SAM" id="MobiDB-lite"/>
    </source>
</evidence>
<dbReference type="Pfam" id="PF03413">
    <property type="entry name" value="PepSY"/>
    <property type="match status" value="1"/>
</dbReference>
<organism evidence="4 5">
    <name type="scientific">Candidatus Hydrogenisulfobacillus filiaventi</name>
    <dbReference type="NCBI Taxonomy" id="2707344"/>
    <lineage>
        <taxon>Bacteria</taxon>
        <taxon>Bacillati</taxon>
        <taxon>Bacillota</taxon>
        <taxon>Clostridia</taxon>
        <taxon>Eubacteriales</taxon>
        <taxon>Clostridiales Family XVII. Incertae Sedis</taxon>
        <taxon>Candidatus Hydrogenisulfobacillus</taxon>
    </lineage>
</organism>
<keyword evidence="2" id="KW-0732">Signal</keyword>
<evidence type="ECO:0000256" key="2">
    <source>
        <dbReference type="SAM" id="SignalP"/>
    </source>
</evidence>
<dbReference type="KEGG" id="hfv:R50_0090"/>
<feature type="domain" description="PepSY" evidence="3">
    <location>
        <begin position="49"/>
        <end position="97"/>
    </location>
</feature>
<dbReference type="EMBL" id="LR778114">
    <property type="protein sequence ID" value="CAB1127596.1"/>
    <property type="molecule type" value="Genomic_DNA"/>
</dbReference>
<dbReference type="Gene3D" id="3.10.450.40">
    <property type="match status" value="1"/>
</dbReference>
<sequence length="281" mass="27522">MRKWWVVLASLGVGGGALAAIPGSAQLVAGAMSGSAGLAAAAAPAPAGVSATAAESIAVKAVGGGQAVSVVRTREQGQVVYNVQVEAQGRRFAVKVNLNGQVVAKAPETEEQGEVAVSTSTVSVPPATSLTAGASLSAGAAAAAKTALAAVGGGQVVSVRAEGDSGHWVVTVADQGQRFIVKLNAQGAILTLRTEASGEAQAPGQTQAGDSWDLQLPGAGSGAQGQAQAGVSALPPGIQATLSGQVPGLLRAHLHDHLKAEQHGHGVDVKDLLDLQAGGGE</sequence>